<dbReference type="PANTHER" id="PTHR33639">
    <property type="entry name" value="THIOL-DISULFIDE OXIDOREDUCTASE DCC"/>
    <property type="match status" value="1"/>
</dbReference>
<keyword evidence="1" id="KW-1133">Transmembrane helix</keyword>
<reference evidence="3" key="1">
    <citation type="submission" date="2016-10" db="EMBL/GenBank/DDBJ databases">
        <authorList>
            <person name="Varghese N."/>
            <person name="Submissions S."/>
        </authorList>
    </citation>
    <scope>NUCLEOTIDE SEQUENCE [LARGE SCALE GENOMIC DNA]</scope>
    <source>
        <strain evidence="3">DSM 26921</strain>
    </source>
</reference>
<keyword evidence="3" id="KW-1185">Reference proteome</keyword>
<proteinExistence type="predicted"/>
<feature type="transmembrane region" description="Helical" evidence="1">
    <location>
        <begin position="20"/>
        <end position="37"/>
    </location>
</feature>
<dbReference type="InterPro" id="IPR052927">
    <property type="entry name" value="DCC_oxidoreductase"/>
</dbReference>
<dbReference type="OrthoDB" id="9785438at2"/>
<dbReference type="Proteomes" id="UP000199658">
    <property type="component" value="Unassembled WGS sequence"/>
</dbReference>
<dbReference type="PANTHER" id="PTHR33639:SF2">
    <property type="entry name" value="DUF393 DOMAIN-CONTAINING PROTEIN"/>
    <property type="match status" value="1"/>
</dbReference>
<accession>A0A1I6HND8</accession>
<dbReference type="EMBL" id="FOYO01000001">
    <property type="protein sequence ID" value="SFR55981.1"/>
    <property type="molecule type" value="Genomic_DNA"/>
</dbReference>
<name>A0A1I6HND8_9RHOB</name>
<dbReference type="RefSeq" id="WP_090218785.1">
    <property type="nucleotide sequence ID" value="NZ_FOYO01000001.1"/>
</dbReference>
<protein>
    <submittedName>
        <fullName evidence="2">Predicted thiol-disulfide oxidoreductase YuxK, DCC family</fullName>
    </submittedName>
</protein>
<evidence type="ECO:0000256" key="1">
    <source>
        <dbReference type="SAM" id="Phobius"/>
    </source>
</evidence>
<organism evidence="2 3">
    <name type="scientific">Litoreibacter janthinus</name>
    <dbReference type="NCBI Taxonomy" id="670154"/>
    <lineage>
        <taxon>Bacteria</taxon>
        <taxon>Pseudomonadati</taxon>
        <taxon>Pseudomonadota</taxon>
        <taxon>Alphaproteobacteria</taxon>
        <taxon>Rhodobacterales</taxon>
        <taxon>Roseobacteraceae</taxon>
        <taxon>Litoreibacter</taxon>
    </lineage>
</organism>
<dbReference type="Pfam" id="PF04134">
    <property type="entry name" value="DCC1-like"/>
    <property type="match status" value="1"/>
</dbReference>
<keyword evidence="1" id="KW-0472">Membrane</keyword>
<dbReference type="InterPro" id="IPR007263">
    <property type="entry name" value="DCC1-like"/>
</dbReference>
<keyword evidence="1" id="KW-0812">Transmembrane</keyword>
<gene>
    <name evidence="2" type="ORF">SAMN04488002_3199</name>
</gene>
<dbReference type="AlphaFoldDB" id="A0A1I6HND8"/>
<dbReference type="GO" id="GO:0015035">
    <property type="term" value="F:protein-disulfide reductase activity"/>
    <property type="evidence" value="ECO:0007669"/>
    <property type="project" value="InterPro"/>
</dbReference>
<evidence type="ECO:0000313" key="3">
    <source>
        <dbReference type="Proteomes" id="UP000199658"/>
    </source>
</evidence>
<dbReference type="STRING" id="670154.SAMN04488002_3199"/>
<sequence>MAQFEPDPYVTALTEGADIVVFDGVCVLCSGFLRFMLRHDHHQQFKFVTAQSDLGEALYEHLGLKSADYDTNVVIVGGHIFTKLDAFAAAMGALGGIWRAAKVVRVLPYPIADWLYNRIARNRYSVFGRTESCMIPTPDIQDRFLA</sequence>
<evidence type="ECO:0000313" key="2">
    <source>
        <dbReference type="EMBL" id="SFR55981.1"/>
    </source>
</evidence>